<dbReference type="EMBL" id="ML978072">
    <property type="protein sequence ID" value="KAF2012592.1"/>
    <property type="molecule type" value="Genomic_DNA"/>
</dbReference>
<gene>
    <name evidence="2" type="ORF">BU24DRAFT_464968</name>
</gene>
<dbReference type="AlphaFoldDB" id="A0A6A5XHK0"/>
<proteinExistence type="predicted"/>
<protein>
    <submittedName>
        <fullName evidence="2">Uncharacterized protein</fullName>
    </submittedName>
</protein>
<reference evidence="2" key="1">
    <citation type="journal article" date="2020" name="Stud. Mycol.">
        <title>101 Dothideomycetes genomes: a test case for predicting lifestyles and emergence of pathogens.</title>
        <authorList>
            <person name="Haridas S."/>
            <person name="Albert R."/>
            <person name="Binder M."/>
            <person name="Bloem J."/>
            <person name="Labutti K."/>
            <person name="Salamov A."/>
            <person name="Andreopoulos B."/>
            <person name="Baker S."/>
            <person name="Barry K."/>
            <person name="Bills G."/>
            <person name="Bluhm B."/>
            <person name="Cannon C."/>
            <person name="Castanera R."/>
            <person name="Culley D."/>
            <person name="Daum C."/>
            <person name="Ezra D."/>
            <person name="Gonzalez J."/>
            <person name="Henrissat B."/>
            <person name="Kuo A."/>
            <person name="Liang C."/>
            <person name="Lipzen A."/>
            <person name="Lutzoni F."/>
            <person name="Magnuson J."/>
            <person name="Mondo S."/>
            <person name="Nolan M."/>
            <person name="Ohm R."/>
            <person name="Pangilinan J."/>
            <person name="Park H.-J."/>
            <person name="Ramirez L."/>
            <person name="Alfaro M."/>
            <person name="Sun H."/>
            <person name="Tritt A."/>
            <person name="Yoshinaga Y."/>
            <person name="Zwiers L.-H."/>
            <person name="Turgeon B."/>
            <person name="Goodwin S."/>
            <person name="Spatafora J."/>
            <person name="Crous P."/>
            <person name="Grigoriev I."/>
        </authorList>
    </citation>
    <scope>NUCLEOTIDE SEQUENCE</scope>
    <source>
        <strain evidence="2">CBS 175.79</strain>
    </source>
</reference>
<accession>A0A6A5XHK0</accession>
<feature type="compositionally biased region" description="Acidic residues" evidence="1">
    <location>
        <begin position="117"/>
        <end position="131"/>
    </location>
</feature>
<evidence type="ECO:0000313" key="3">
    <source>
        <dbReference type="Proteomes" id="UP000799778"/>
    </source>
</evidence>
<sequence>MGVSKRSHSRWLAQNSSFVSQSPVPSSQSSTNANHANNSQNNAQSEATITSSRRDKKRYSLPGQWPSFTPSIASTPNASSKMTASATSQPGNLTPTQVSFRGPLVNPKLTPIKENDATTEEDPDPNVDDGNDSFMTEASELSFIDPVQRSDFEDQRSNFEDSQSDEEELFDGDIVLRDAPRPGPFHGVWKPPLRTPELPCTHATQGDTQHAQRVAVILQQEPGSEDIYNSLMQRVERMIRTENELVTHGESARRTCGDLTTKLYNFLKQIADQRVVTGEERTMIELEQKWAYWIDTCAQKGVLHLKTPGCICKRNWGKGLDNGVVEVDSEDEAGYPSIEMEMQRKYVFTHE</sequence>
<name>A0A6A5XHK0_9PLEO</name>
<feature type="compositionally biased region" description="Basic and acidic residues" evidence="1">
    <location>
        <begin position="148"/>
        <end position="159"/>
    </location>
</feature>
<evidence type="ECO:0000313" key="2">
    <source>
        <dbReference type="EMBL" id="KAF2012592.1"/>
    </source>
</evidence>
<dbReference type="Proteomes" id="UP000799778">
    <property type="component" value="Unassembled WGS sequence"/>
</dbReference>
<feature type="region of interest" description="Disordered" evidence="1">
    <location>
        <begin position="1"/>
        <end position="169"/>
    </location>
</feature>
<keyword evidence="3" id="KW-1185">Reference proteome</keyword>
<organism evidence="2 3">
    <name type="scientific">Aaosphaeria arxii CBS 175.79</name>
    <dbReference type="NCBI Taxonomy" id="1450172"/>
    <lineage>
        <taxon>Eukaryota</taxon>
        <taxon>Fungi</taxon>
        <taxon>Dikarya</taxon>
        <taxon>Ascomycota</taxon>
        <taxon>Pezizomycotina</taxon>
        <taxon>Dothideomycetes</taxon>
        <taxon>Pleosporomycetidae</taxon>
        <taxon>Pleosporales</taxon>
        <taxon>Pleosporales incertae sedis</taxon>
        <taxon>Aaosphaeria</taxon>
    </lineage>
</organism>
<dbReference type="RefSeq" id="XP_033380931.1">
    <property type="nucleotide sequence ID" value="XM_033532238.1"/>
</dbReference>
<dbReference type="GeneID" id="54289635"/>
<feature type="compositionally biased region" description="Low complexity" evidence="1">
    <location>
        <begin position="16"/>
        <end position="45"/>
    </location>
</feature>
<evidence type="ECO:0000256" key="1">
    <source>
        <dbReference type="SAM" id="MobiDB-lite"/>
    </source>
</evidence>
<dbReference type="OrthoDB" id="3753493at2759"/>
<feature type="compositionally biased region" description="Polar residues" evidence="1">
    <location>
        <begin position="66"/>
        <end position="99"/>
    </location>
</feature>